<proteinExistence type="predicted"/>
<name>A0A6H1NYR4_PRIMG</name>
<dbReference type="EMBL" id="CP051128">
    <property type="protein sequence ID" value="QIZ06337.1"/>
    <property type="molecule type" value="Genomic_DNA"/>
</dbReference>
<protein>
    <recommendedName>
        <fullName evidence="1">Spore germination GerAC-like C-terminal domain-containing protein</fullName>
    </recommendedName>
</protein>
<evidence type="ECO:0000313" key="3">
    <source>
        <dbReference type="Proteomes" id="UP000501868"/>
    </source>
</evidence>
<reference evidence="2 3" key="2">
    <citation type="submission" date="2020-04" db="EMBL/GenBank/DDBJ databases">
        <authorList>
            <person name="Fomenkov A."/>
            <person name="Anton B.P."/>
            <person name="Roberts R.J."/>
        </authorList>
    </citation>
    <scope>NUCLEOTIDE SEQUENCE [LARGE SCALE GENOMIC DNA]</scope>
    <source>
        <strain evidence="2 3">S2</strain>
    </source>
</reference>
<sequence>MAFCYFSLSRAGPILKYNNFISTYYQPVGTNIIPSIKIKDDLFIEDKKNKSIAAINGGFVISQQQYKGEVNKQDLTGLKWFSKQASILPLTLFEEKVSVIIEKPVTTVKVIHSKKPSYQIIVKANAELTHNEDDMSIAKIEEELEKEIKDEILKTFAKSKQLQADLLNISEKSYRYHHKRWGIAEINSQDKSTIKKIQVVVHIENPVQYKR</sequence>
<dbReference type="Pfam" id="PF05504">
    <property type="entry name" value="Spore_GerAC"/>
    <property type="match status" value="1"/>
</dbReference>
<dbReference type="InterPro" id="IPR038501">
    <property type="entry name" value="Spore_GerAC_C_sf"/>
</dbReference>
<feature type="domain" description="Spore germination GerAC-like C-terminal" evidence="1">
    <location>
        <begin position="56"/>
        <end position="204"/>
    </location>
</feature>
<dbReference type="AlphaFoldDB" id="A0A6H1NYR4"/>
<dbReference type="Gene3D" id="3.30.300.210">
    <property type="entry name" value="Nutrient germinant receptor protein C, domain 3"/>
    <property type="match status" value="1"/>
</dbReference>
<evidence type="ECO:0000259" key="1">
    <source>
        <dbReference type="Pfam" id="PF05504"/>
    </source>
</evidence>
<reference evidence="2 3" key="1">
    <citation type="submission" date="2020-04" db="EMBL/GenBank/DDBJ databases">
        <title>Genome-Wide Identification of 5-Methylcytosine Sites in Bacterial Genomes By High-Throughput Sequencing of MspJI Restriction Fragments.</title>
        <authorList>
            <person name="Wu V."/>
        </authorList>
    </citation>
    <scope>NUCLEOTIDE SEQUENCE [LARGE SCALE GENOMIC DNA]</scope>
    <source>
        <strain evidence="2 3">S2</strain>
    </source>
</reference>
<dbReference type="InterPro" id="IPR046953">
    <property type="entry name" value="Spore_GerAC-like_C"/>
</dbReference>
<accession>A0A6H1NYR4</accession>
<gene>
    <name evidence="2" type="ORF">HFZ78_06145</name>
</gene>
<evidence type="ECO:0000313" key="2">
    <source>
        <dbReference type="EMBL" id="QIZ06337.1"/>
    </source>
</evidence>
<organism evidence="2 3">
    <name type="scientific">Priestia megaterium</name>
    <name type="common">Bacillus megaterium</name>
    <dbReference type="NCBI Taxonomy" id="1404"/>
    <lineage>
        <taxon>Bacteria</taxon>
        <taxon>Bacillati</taxon>
        <taxon>Bacillota</taxon>
        <taxon>Bacilli</taxon>
        <taxon>Bacillales</taxon>
        <taxon>Bacillaceae</taxon>
        <taxon>Priestia</taxon>
    </lineage>
</organism>
<dbReference type="Proteomes" id="UP000501868">
    <property type="component" value="Chromosome"/>
</dbReference>